<keyword evidence="1" id="KW-0472">Membrane</keyword>
<keyword evidence="1" id="KW-0812">Transmembrane</keyword>
<reference evidence="2" key="1">
    <citation type="submission" date="2018-06" db="EMBL/GenBank/DDBJ databases">
        <authorList>
            <person name="O'Rourke A."/>
        </authorList>
    </citation>
    <scope>NUCLEOTIDE SEQUENCE</scope>
    <source>
        <strain evidence="2">132550021-3</strain>
    </source>
</reference>
<dbReference type="GeneID" id="60824966"/>
<evidence type="ECO:0000256" key="1">
    <source>
        <dbReference type="SAM" id="Phobius"/>
    </source>
</evidence>
<name>A0AAW4QF25_RALPI</name>
<organism evidence="2 3">
    <name type="scientific">Ralstonia pickettii</name>
    <name type="common">Burkholderia pickettii</name>
    <dbReference type="NCBI Taxonomy" id="329"/>
    <lineage>
        <taxon>Bacteria</taxon>
        <taxon>Pseudomonadati</taxon>
        <taxon>Pseudomonadota</taxon>
        <taxon>Betaproteobacteria</taxon>
        <taxon>Burkholderiales</taxon>
        <taxon>Burkholderiaceae</taxon>
        <taxon>Ralstonia</taxon>
    </lineage>
</organism>
<feature type="transmembrane region" description="Helical" evidence="1">
    <location>
        <begin position="32"/>
        <end position="50"/>
    </location>
</feature>
<dbReference type="EMBL" id="QGBI01000044">
    <property type="protein sequence ID" value="MBX3893506.1"/>
    <property type="molecule type" value="Genomic_DNA"/>
</dbReference>
<evidence type="ECO:0000313" key="3">
    <source>
        <dbReference type="Proteomes" id="UP001199322"/>
    </source>
</evidence>
<proteinExistence type="predicted"/>
<keyword evidence="1" id="KW-1133">Transmembrane helix</keyword>
<protein>
    <recommendedName>
        <fullName evidence="4">Transmembrane protein</fullName>
    </recommendedName>
</protein>
<evidence type="ECO:0008006" key="4">
    <source>
        <dbReference type="Google" id="ProtNLM"/>
    </source>
</evidence>
<sequence length="65" mass="7391">MPFKFKFILSILIFGVFALTGRYELSHDLSRPAYVAFFLAVFMVLSIWIFPDVSRDAPESEGGTQ</sequence>
<gene>
    <name evidence="2" type="ORF">DEE74_26920</name>
</gene>
<dbReference type="RefSeq" id="WP_071040757.1">
    <property type="nucleotide sequence ID" value="NZ_QGAQ01000042.1"/>
</dbReference>
<dbReference type="AlphaFoldDB" id="A0AAW4QF25"/>
<comment type="caution">
    <text evidence="2">The sequence shown here is derived from an EMBL/GenBank/DDBJ whole genome shotgun (WGS) entry which is preliminary data.</text>
</comment>
<accession>A0AAW4QF25</accession>
<dbReference type="Proteomes" id="UP001199322">
    <property type="component" value="Unassembled WGS sequence"/>
</dbReference>
<evidence type="ECO:0000313" key="2">
    <source>
        <dbReference type="EMBL" id="MBX3893506.1"/>
    </source>
</evidence>